<dbReference type="GO" id="GO:0016491">
    <property type="term" value="F:oxidoreductase activity"/>
    <property type="evidence" value="ECO:0007669"/>
    <property type="project" value="UniProtKB-KW"/>
</dbReference>
<accession>A0AA40DRG4</accession>
<reference evidence="2" key="1">
    <citation type="submission" date="2023-06" db="EMBL/GenBank/DDBJ databases">
        <title>Genome-scale phylogeny and comparative genomics of the fungal order Sordariales.</title>
        <authorList>
            <consortium name="Lawrence Berkeley National Laboratory"/>
            <person name="Hensen N."/>
            <person name="Bonometti L."/>
            <person name="Westerberg I."/>
            <person name="Brannstrom I.O."/>
            <person name="Guillou S."/>
            <person name="Cros-Aarteil S."/>
            <person name="Calhoun S."/>
            <person name="Haridas S."/>
            <person name="Kuo A."/>
            <person name="Mondo S."/>
            <person name="Pangilinan J."/>
            <person name="Riley R."/>
            <person name="Labutti K."/>
            <person name="Andreopoulos B."/>
            <person name="Lipzen A."/>
            <person name="Chen C."/>
            <person name="Yanf M."/>
            <person name="Daum C."/>
            <person name="Ng V."/>
            <person name="Clum A."/>
            <person name="Steindorff A."/>
            <person name="Ohm R."/>
            <person name="Martin F."/>
            <person name="Silar P."/>
            <person name="Natvig D."/>
            <person name="Lalanne C."/>
            <person name="Gautier V."/>
            <person name="Ament-Velasquez S.L."/>
            <person name="Kruys A."/>
            <person name="Hutchinson M.I."/>
            <person name="Powell A.J."/>
            <person name="Barry K."/>
            <person name="Miller A.N."/>
            <person name="Grigoriev I.V."/>
            <person name="Debuchy R."/>
            <person name="Gladieux P."/>
            <person name="Thoren M.H."/>
            <person name="Johannesson H."/>
        </authorList>
    </citation>
    <scope>NUCLEOTIDE SEQUENCE</scope>
    <source>
        <strain evidence="2">SMH4607-1</strain>
    </source>
</reference>
<dbReference type="Pfam" id="PF00106">
    <property type="entry name" value="adh_short"/>
    <property type="match status" value="1"/>
</dbReference>
<gene>
    <name evidence="2" type="ORF">B0H67DRAFT_493114</name>
</gene>
<dbReference type="AlphaFoldDB" id="A0AA40DRG4"/>
<evidence type="ECO:0000313" key="2">
    <source>
        <dbReference type="EMBL" id="KAK0710691.1"/>
    </source>
</evidence>
<organism evidence="2 3">
    <name type="scientific">Lasiosphaeris hirsuta</name>
    <dbReference type="NCBI Taxonomy" id="260670"/>
    <lineage>
        <taxon>Eukaryota</taxon>
        <taxon>Fungi</taxon>
        <taxon>Dikarya</taxon>
        <taxon>Ascomycota</taxon>
        <taxon>Pezizomycotina</taxon>
        <taxon>Sordariomycetes</taxon>
        <taxon>Sordariomycetidae</taxon>
        <taxon>Sordariales</taxon>
        <taxon>Lasiosphaeriaceae</taxon>
        <taxon>Lasiosphaeris</taxon>
    </lineage>
</organism>
<keyword evidence="1" id="KW-0560">Oxidoreductase</keyword>
<comment type="caution">
    <text evidence="2">The sequence shown here is derived from an EMBL/GenBank/DDBJ whole genome shotgun (WGS) entry which is preliminary data.</text>
</comment>
<name>A0AA40DRG4_9PEZI</name>
<dbReference type="PRINTS" id="PR00081">
    <property type="entry name" value="GDHRDH"/>
</dbReference>
<dbReference type="InterPro" id="IPR002347">
    <property type="entry name" value="SDR_fam"/>
</dbReference>
<dbReference type="Proteomes" id="UP001172102">
    <property type="component" value="Unassembled WGS sequence"/>
</dbReference>
<dbReference type="PANTHER" id="PTHR43157">
    <property type="entry name" value="PHOSPHATIDYLINOSITOL-GLYCAN BIOSYNTHESIS CLASS F PROTEIN-RELATED"/>
    <property type="match status" value="1"/>
</dbReference>
<dbReference type="PANTHER" id="PTHR43157:SF31">
    <property type="entry name" value="PHOSPHATIDYLINOSITOL-GLYCAN BIOSYNTHESIS CLASS F PROTEIN"/>
    <property type="match status" value="1"/>
</dbReference>
<sequence length="330" mass="35663">MSLSLVGSFLRKQICVKLPVPTASFTDKTIIVTGSNVGLGLEASRWLVKLGAARVILACRNVEKGRLAAEDIRSTTGCKPGTLEVWHLDMSSYASVQEFADKVIAELPRLDVLVANAGVAPTKFRITEDNEETITTNVVSLALLALLLHPKLQQTAVQHKTQTYITATGSDLYLWANFKERSAPTGQLFATLAEKTKKTDMLDRYNVSKVLLLLFMRQLAALAPLTSSNVIVNVTAPGFCESELTRDYNPAVNYAMKILQRTTEAGSRTIVYGACAGPESHGQYVPECQVVPAAGLVKGAAGAELQARVWSELRAKLEAVRPGVTGLGYL</sequence>
<protein>
    <submittedName>
        <fullName evidence="2">Short-chain dehydrogenase</fullName>
    </submittedName>
</protein>
<dbReference type="InterPro" id="IPR036291">
    <property type="entry name" value="NAD(P)-bd_dom_sf"/>
</dbReference>
<proteinExistence type="predicted"/>
<evidence type="ECO:0000313" key="3">
    <source>
        <dbReference type="Proteomes" id="UP001172102"/>
    </source>
</evidence>
<keyword evidence="3" id="KW-1185">Reference proteome</keyword>
<dbReference type="Gene3D" id="3.40.50.720">
    <property type="entry name" value="NAD(P)-binding Rossmann-like Domain"/>
    <property type="match status" value="1"/>
</dbReference>
<evidence type="ECO:0000256" key="1">
    <source>
        <dbReference type="ARBA" id="ARBA00023002"/>
    </source>
</evidence>
<dbReference type="EMBL" id="JAUKUA010000005">
    <property type="protein sequence ID" value="KAK0710691.1"/>
    <property type="molecule type" value="Genomic_DNA"/>
</dbReference>
<dbReference type="SUPFAM" id="SSF51735">
    <property type="entry name" value="NAD(P)-binding Rossmann-fold domains"/>
    <property type="match status" value="1"/>
</dbReference>